<keyword evidence="2" id="KW-1185">Reference proteome</keyword>
<evidence type="ECO:0000313" key="2">
    <source>
        <dbReference type="Proteomes" id="UP000053820"/>
    </source>
</evidence>
<dbReference type="AlphaFoldDB" id="A0A0C9W6M1"/>
<dbReference type="EMBL" id="KN839942">
    <property type="protein sequence ID" value="KIJ58416.1"/>
    <property type="molecule type" value="Genomic_DNA"/>
</dbReference>
<organism evidence="1 2">
    <name type="scientific">Hydnomerulius pinastri MD-312</name>
    <dbReference type="NCBI Taxonomy" id="994086"/>
    <lineage>
        <taxon>Eukaryota</taxon>
        <taxon>Fungi</taxon>
        <taxon>Dikarya</taxon>
        <taxon>Basidiomycota</taxon>
        <taxon>Agaricomycotina</taxon>
        <taxon>Agaricomycetes</taxon>
        <taxon>Agaricomycetidae</taxon>
        <taxon>Boletales</taxon>
        <taxon>Boletales incertae sedis</taxon>
        <taxon>Leucogyrophana</taxon>
    </lineage>
</organism>
<reference evidence="1 2" key="1">
    <citation type="submission" date="2014-04" db="EMBL/GenBank/DDBJ databases">
        <title>Evolutionary Origins and Diversification of the Mycorrhizal Mutualists.</title>
        <authorList>
            <consortium name="DOE Joint Genome Institute"/>
            <consortium name="Mycorrhizal Genomics Consortium"/>
            <person name="Kohler A."/>
            <person name="Kuo A."/>
            <person name="Nagy L.G."/>
            <person name="Floudas D."/>
            <person name="Copeland A."/>
            <person name="Barry K.W."/>
            <person name="Cichocki N."/>
            <person name="Veneault-Fourrey C."/>
            <person name="LaButti K."/>
            <person name="Lindquist E.A."/>
            <person name="Lipzen A."/>
            <person name="Lundell T."/>
            <person name="Morin E."/>
            <person name="Murat C."/>
            <person name="Riley R."/>
            <person name="Ohm R."/>
            <person name="Sun H."/>
            <person name="Tunlid A."/>
            <person name="Henrissat B."/>
            <person name="Grigoriev I.V."/>
            <person name="Hibbett D.S."/>
            <person name="Martin F."/>
        </authorList>
    </citation>
    <scope>NUCLEOTIDE SEQUENCE [LARGE SCALE GENOMIC DNA]</scope>
    <source>
        <strain evidence="1 2">MD-312</strain>
    </source>
</reference>
<evidence type="ECO:0000313" key="1">
    <source>
        <dbReference type="EMBL" id="KIJ58416.1"/>
    </source>
</evidence>
<protein>
    <submittedName>
        <fullName evidence="1">Uncharacterized protein</fullName>
    </submittedName>
</protein>
<gene>
    <name evidence="1" type="ORF">HYDPIDRAFT_119542</name>
</gene>
<proteinExistence type="predicted"/>
<feature type="non-terminal residue" evidence="1">
    <location>
        <position position="1"/>
    </location>
</feature>
<dbReference type="HOGENOM" id="CLU_3055970_0_0_1"/>
<name>A0A0C9W6M1_9AGAM</name>
<accession>A0A0C9W6M1</accession>
<sequence>FQYLMRTCVPAIATDRGVDDQHISSTRLDAAPMIGLEESVKLKSGGRGRHRTRR</sequence>
<dbReference type="Proteomes" id="UP000053820">
    <property type="component" value="Unassembled WGS sequence"/>
</dbReference>